<name>A0A4R0RUV8_9APHY</name>
<dbReference type="InterPro" id="IPR000719">
    <property type="entry name" value="Prot_kinase_dom"/>
</dbReference>
<keyword evidence="5" id="KW-1185">Reference proteome</keyword>
<reference evidence="4 5" key="1">
    <citation type="submission" date="2018-11" db="EMBL/GenBank/DDBJ databases">
        <title>Genome assembly of Steccherinum ochraceum LE-BIN_3174, the white-rot fungus of the Steccherinaceae family (The Residual Polyporoid clade, Polyporales, Basidiomycota).</title>
        <authorList>
            <person name="Fedorova T.V."/>
            <person name="Glazunova O.A."/>
            <person name="Landesman E.O."/>
            <person name="Moiseenko K.V."/>
            <person name="Psurtseva N.V."/>
            <person name="Savinova O.S."/>
            <person name="Shakhova N.V."/>
            <person name="Tyazhelova T.V."/>
            <person name="Vasina D.V."/>
        </authorList>
    </citation>
    <scope>NUCLEOTIDE SEQUENCE [LARGE SCALE GENOMIC DNA]</scope>
    <source>
        <strain evidence="4 5">LE-BIN_3174</strain>
    </source>
</reference>
<dbReference type="PANTHER" id="PTHR24346">
    <property type="entry name" value="MAP/MICROTUBULE AFFINITY-REGULATING KINASE"/>
    <property type="match status" value="1"/>
</dbReference>
<dbReference type="SUPFAM" id="SSF56112">
    <property type="entry name" value="Protein kinase-like (PK-like)"/>
    <property type="match status" value="1"/>
</dbReference>
<feature type="domain" description="Protein kinase" evidence="3">
    <location>
        <begin position="1"/>
        <end position="196"/>
    </location>
</feature>
<comment type="caution">
    <text evidence="4">The sequence shown here is derived from an EMBL/GenBank/DDBJ whole genome shotgun (WGS) entry which is preliminary data.</text>
</comment>
<evidence type="ECO:0000256" key="2">
    <source>
        <dbReference type="ARBA" id="ARBA00022840"/>
    </source>
</evidence>
<dbReference type="GO" id="GO:0035556">
    <property type="term" value="P:intracellular signal transduction"/>
    <property type="evidence" value="ECO:0007669"/>
    <property type="project" value="TreeGrafter"/>
</dbReference>
<sequence length="197" mass="22716">MSNPVLRKDPRNHLIPILDLIEVPQSNLAFMVMEEWSPNFVPDPPQTLRLFLGALRQCIEHAVFMHSHHIAHLDISIRNLLTDYNSHYAYIDFELSRRFEGIPDPRIRCCRGTEVAPELERGEWGDPYKADIWSLAHLMIHASSVTGYDVPELSPLIKAMRTQNFSSRPTAAVVLREFDSITRRISDTRLQVSSYFC</sequence>
<organism evidence="4 5">
    <name type="scientific">Steccherinum ochraceum</name>
    <dbReference type="NCBI Taxonomy" id="92696"/>
    <lineage>
        <taxon>Eukaryota</taxon>
        <taxon>Fungi</taxon>
        <taxon>Dikarya</taxon>
        <taxon>Basidiomycota</taxon>
        <taxon>Agaricomycotina</taxon>
        <taxon>Agaricomycetes</taxon>
        <taxon>Polyporales</taxon>
        <taxon>Steccherinaceae</taxon>
        <taxon>Steccherinum</taxon>
    </lineage>
</organism>
<dbReference type="AlphaFoldDB" id="A0A4R0RUV8"/>
<evidence type="ECO:0000259" key="3">
    <source>
        <dbReference type="PROSITE" id="PS50011"/>
    </source>
</evidence>
<dbReference type="EMBL" id="RWJN01000001">
    <property type="protein sequence ID" value="TCD71876.1"/>
    <property type="molecule type" value="Genomic_DNA"/>
</dbReference>
<dbReference type="PANTHER" id="PTHR24346:SF42">
    <property type="entry name" value="SERINE_THREONINE-PROTEIN KINASE SIK3"/>
    <property type="match status" value="1"/>
</dbReference>
<dbReference type="Proteomes" id="UP000292702">
    <property type="component" value="Unassembled WGS sequence"/>
</dbReference>
<dbReference type="GO" id="GO:0004674">
    <property type="term" value="F:protein serine/threonine kinase activity"/>
    <property type="evidence" value="ECO:0007669"/>
    <property type="project" value="TreeGrafter"/>
</dbReference>
<dbReference type="GO" id="GO:0005737">
    <property type="term" value="C:cytoplasm"/>
    <property type="evidence" value="ECO:0007669"/>
    <property type="project" value="TreeGrafter"/>
</dbReference>
<dbReference type="Gene3D" id="1.10.510.10">
    <property type="entry name" value="Transferase(Phosphotransferase) domain 1"/>
    <property type="match status" value="1"/>
</dbReference>
<dbReference type="STRING" id="92696.A0A4R0RUV8"/>
<dbReference type="InterPro" id="IPR011009">
    <property type="entry name" value="Kinase-like_dom_sf"/>
</dbReference>
<protein>
    <recommendedName>
        <fullName evidence="3">Protein kinase domain-containing protein</fullName>
    </recommendedName>
</protein>
<dbReference type="GO" id="GO:0000226">
    <property type="term" value="P:microtubule cytoskeleton organization"/>
    <property type="evidence" value="ECO:0007669"/>
    <property type="project" value="TreeGrafter"/>
</dbReference>
<dbReference type="GO" id="GO:0005524">
    <property type="term" value="F:ATP binding"/>
    <property type="evidence" value="ECO:0007669"/>
    <property type="project" value="UniProtKB-KW"/>
</dbReference>
<keyword evidence="1" id="KW-0547">Nucleotide-binding</keyword>
<dbReference type="PROSITE" id="PS50011">
    <property type="entry name" value="PROTEIN_KINASE_DOM"/>
    <property type="match status" value="1"/>
</dbReference>
<evidence type="ECO:0000313" key="4">
    <source>
        <dbReference type="EMBL" id="TCD71876.1"/>
    </source>
</evidence>
<dbReference type="Pfam" id="PF00069">
    <property type="entry name" value="Pkinase"/>
    <property type="match status" value="1"/>
</dbReference>
<proteinExistence type="predicted"/>
<gene>
    <name evidence="4" type="ORF">EIP91_000008</name>
</gene>
<evidence type="ECO:0000313" key="5">
    <source>
        <dbReference type="Proteomes" id="UP000292702"/>
    </source>
</evidence>
<accession>A0A4R0RUV8</accession>
<keyword evidence="2" id="KW-0067">ATP-binding</keyword>
<dbReference type="OrthoDB" id="3173976at2759"/>
<evidence type="ECO:0000256" key="1">
    <source>
        <dbReference type="ARBA" id="ARBA00022741"/>
    </source>
</evidence>